<feature type="signal peptide" evidence="2">
    <location>
        <begin position="1"/>
        <end position="19"/>
    </location>
</feature>
<keyword evidence="1" id="KW-1133">Transmembrane helix</keyword>
<feature type="transmembrane region" description="Helical" evidence="1">
    <location>
        <begin position="131"/>
        <end position="150"/>
    </location>
</feature>
<keyword evidence="1" id="KW-0472">Membrane</keyword>
<keyword evidence="2" id="KW-0732">Signal</keyword>
<evidence type="ECO:0000256" key="1">
    <source>
        <dbReference type="SAM" id="Phobius"/>
    </source>
</evidence>
<sequence length="196" mass="22467">MAISFILLGLLVFSAGVLNRPNEKRCAPKYLFELDTLTDSSISDCNKKIDMLKYVPEFTEDKYELNDNANSVRFSEFGMQTDVEKFMESIKPRIYQQARENTADDFNAAIITGTLYDPFEEEENLFQDLCVIIGAFLATFAAVLLVCFCISTGYDACSKWCDFLFSFRKVRKMLPAAEEAQYQQIIEVEEDCETYV</sequence>
<evidence type="ECO:0000256" key="2">
    <source>
        <dbReference type="SAM" id="SignalP"/>
    </source>
</evidence>
<keyword evidence="1" id="KW-0812">Transmembrane</keyword>
<evidence type="ECO:0000313" key="4">
    <source>
        <dbReference type="Proteomes" id="UP001153709"/>
    </source>
</evidence>
<keyword evidence="4" id="KW-1185">Reference proteome</keyword>
<name>A0A9N9X7U7_DIABA</name>
<dbReference type="Proteomes" id="UP001153709">
    <property type="component" value="Chromosome 10"/>
</dbReference>
<protein>
    <submittedName>
        <fullName evidence="3">Uncharacterized protein</fullName>
    </submittedName>
</protein>
<organism evidence="3 4">
    <name type="scientific">Diabrotica balteata</name>
    <name type="common">Banded cucumber beetle</name>
    <dbReference type="NCBI Taxonomy" id="107213"/>
    <lineage>
        <taxon>Eukaryota</taxon>
        <taxon>Metazoa</taxon>
        <taxon>Ecdysozoa</taxon>
        <taxon>Arthropoda</taxon>
        <taxon>Hexapoda</taxon>
        <taxon>Insecta</taxon>
        <taxon>Pterygota</taxon>
        <taxon>Neoptera</taxon>
        <taxon>Endopterygota</taxon>
        <taxon>Coleoptera</taxon>
        <taxon>Polyphaga</taxon>
        <taxon>Cucujiformia</taxon>
        <taxon>Chrysomeloidea</taxon>
        <taxon>Chrysomelidae</taxon>
        <taxon>Galerucinae</taxon>
        <taxon>Diabroticina</taxon>
        <taxon>Diabroticites</taxon>
        <taxon>Diabrotica</taxon>
    </lineage>
</organism>
<evidence type="ECO:0000313" key="3">
    <source>
        <dbReference type="EMBL" id="CAG9828243.1"/>
    </source>
</evidence>
<gene>
    <name evidence="3" type="ORF">DIABBA_LOCUS2171</name>
</gene>
<dbReference type="AlphaFoldDB" id="A0A9N9X7U7"/>
<dbReference type="EMBL" id="OU898285">
    <property type="protein sequence ID" value="CAG9828243.1"/>
    <property type="molecule type" value="Genomic_DNA"/>
</dbReference>
<accession>A0A9N9X7U7</accession>
<proteinExistence type="predicted"/>
<feature type="chain" id="PRO_5040300991" evidence="2">
    <location>
        <begin position="20"/>
        <end position="196"/>
    </location>
</feature>
<reference evidence="3" key="1">
    <citation type="submission" date="2022-01" db="EMBL/GenBank/DDBJ databases">
        <authorList>
            <person name="King R."/>
        </authorList>
    </citation>
    <scope>NUCLEOTIDE SEQUENCE</scope>
</reference>